<sequence>MDAYFDVIFFHGAWSWFAIPLALLCIGYAYKKRSENTFRPRLFHSSPKLRDDGMWIIVRAGVLPLVWHGVIMARIDG</sequence>
<keyword evidence="3" id="KW-1185">Reference proteome</keyword>
<reference evidence="2" key="1">
    <citation type="submission" date="2013-11" db="EMBL/GenBank/DDBJ databases">
        <title>Draft genome sequence and annotation of the entomopathogenic bacteria, Xenorhabdus cabanillasi strain JM26 and Xenorhabdus szentirmai strain DSM 16338.</title>
        <authorList>
            <person name="Gualtieri M."/>
            <person name="Ogier J.C."/>
            <person name="Pages S."/>
            <person name="Givaudan A."/>
            <person name="Gaudriault S."/>
        </authorList>
    </citation>
    <scope>NUCLEOTIDE SEQUENCE [LARGE SCALE GENOMIC DNA]</scope>
    <source>
        <strain evidence="2">DSM 16338</strain>
    </source>
</reference>
<gene>
    <name evidence="2" type="ORF">XSR1_10289</name>
</gene>
<accession>W1IQT7</accession>
<keyword evidence="1" id="KW-0812">Transmembrane</keyword>
<keyword evidence="1" id="KW-1133">Transmembrane helix</keyword>
<dbReference type="STRING" id="1427518.XSR1_10289"/>
<evidence type="ECO:0000256" key="1">
    <source>
        <dbReference type="SAM" id="Phobius"/>
    </source>
</evidence>
<evidence type="ECO:0000313" key="2">
    <source>
        <dbReference type="EMBL" id="CDL80847.1"/>
    </source>
</evidence>
<evidence type="ECO:0000313" key="3">
    <source>
        <dbReference type="Proteomes" id="UP000019202"/>
    </source>
</evidence>
<feature type="transmembrane region" description="Helical" evidence="1">
    <location>
        <begin position="12"/>
        <end position="31"/>
    </location>
</feature>
<dbReference type="AlphaFoldDB" id="W1IQT7"/>
<protein>
    <submittedName>
        <fullName evidence="2">Uncharacterized protein</fullName>
    </submittedName>
</protein>
<comment type="caution">
    <text evidence="2">The sequence shown here is derived from an EMBL/GenBank/DDBJ whole genome shotgun (WGS) entry which is preliminary data.</text>
</comment>
<organism evidence="2 3">
    <name type="scientific">Xenorhabdus szentirmaii DSM 16338</name>
    <dbReference type="NCBI Taxonomy" id="1427518"/>
    <lineage>
        <taxon>Bacteria</taxon>
        <taxon>Pseudomonadati</taxon>
        <taxon>Pseudomonadota</taxon>
        <taxon>Gammaproteobacteria</taxon>
        <taxon>Enterobacterales</taxon>
        <taxon>Morganellaceae</taxon>
        <taxon>Xenorhabdus</taxon>
    </lineage>
</organism>
<keyword evidence="1" id="KW-0472">Membrane</keyword>
<name>W1IQT7_9GAMM</name>
<dbReference type="Proteomes" id="UP000019202">
    <property type="component" value="Unassembled WGS sequence"/>
</dbReference>
<feature type="transmembrane region" description="Helical" evidence="1">
    <location>
        <begin position="52"/>
        <end position="75"/>
    </location>
</feature>
<dbReference type="EMBL" id="CBXF010000001">
    <property type="protein sequence ID" value="CDL80847.1"/>
    <property type="molecule type" value="Genomic_DNA"/>
</dbReference>
<proteinExistence type="predicted"/>